<dbReference type="Gene3D" id="3.30.200.20">
    <property type="entry name" value="Phosphorylase Kinase, domain 1"/>
    <property type="match status" value="1"/>
</dbReference>
<dbReference type="InterPro" id="IPR000719">
    <property type="entry name" value="Prot_kinase_dom"/>
</dbReference>
<keyword evidence="9" id="KW-0418">Kinase</keyword>
<dbReference type="FunFam" id="3.30.420.40:FF:000038">
    <property type="entry name" value="Probable tRNA N6-adenosine threonylcarbamoyltransferase"/>
    <property type="match status" value="1"/>
</dbReference>
<comment type="caution">
    <text evidence="17">The sequence shown here is derived from an EMBL/GenBank/DDBJ whole genome shotgun (WGS) entry which is preliminary data.</text>
</comment>
<dbReference type="NCBIfam" id="NF007174">
    <property type="entry name" value="PRK09605.1"/>
    <property type="match status" value="1"/>
</dbReference>
<dbReference type="GO" id="GO:0061711">
    <property type="term" value="F:tRNA N(6)-L-threonylcarbamoyladenine synthase activity"/>
    <property type="evidence" value="ECO:0007669"/>
    <property type="project" value="UniProtKB-EC"/>
</dbReference>
<keyword evidence="3" id="KW-0963">Cytoplasm</keyword>
<sequence>MNIIKIFFLYLNIILFEVDLMICLGIEGTAEKTGVGIVDDDGNILSNVGNQLFPEEGGIHPREAAEHHAKWIPKLISDACNNAKISLKEIDLISFSKGPGLGPGLRTTATAARSLALSINKPIIGVNHCIGHIEIGKLDTSAKDPVSLYVSGGNSQVIAYEYGRYRVFGETLDIAVGNSLDQFGRETGLGHPGGPVVEKLAKKGDYIDLPYTVKGMDFSFSGLLSAAIRKYKKGFDIEDICYSFQETAFSMLVEVMERALSHTKKDEVLLCGGVAANKRLREMLNDMANDHFSKFYMPKMEYCGDNGAMIAWLGILMNNSYGPDKIEETNVIQKFRTDEVNAPWVKQSKSRIILPKNILAKGAEADIFSGKWMDANVIIKRRIPKNYRITQIDDKIRKSRTKREVKLISDVKKAGVISPVLYDINLIDKSIVMEKIEGDLVKNIFKKMSHNNQIDNFNRDSLSIAIGRSIALIHKKDIIHGDITSSNILSENGNIIFIDFGLGSYSNLIEDKCVDLLTFKKSLQSIDYKIADKIFNKVLEGYIDTYVSSSNDSIFNKENIIKKINEIESRGRYTGH</sequence>
<dbReference type="CDD" id="cd24131">
    <property type="entry name" value="ASKHA_NBD_Kae1_arch_bac"/>
    <property type="match status" value="1"/>
</dbReference>
<dbReference type="SUPFAM" id="SSF53067">
    <property type="entry name" value="Actin-like ATPase domain"/>
    <property type="match status" value="1"/>
</dbReference>
<evidence type="ECO:0000256" key="14">
    <source>
        <dbReference type="ARBA" id="ARBA00048117"/>
    </source>
</evidence>
<dbReference type="NCBIfam" id="TIGR03724">
    <property type="entry name" value="arch_bud32"/>
    <property type="match status" value="1"/>
</dbReference>
<dbReference type="InterPro" id="IPR011009">
    <property type="entry name" value="Kinase-like_dom_sf"/>
</dbReference>
<dbReference type="EMBL" id="VSSQ01000058">
    <property type="protein sequence ID" value="MPL71319.1"/>
    <property type="molecule type" value="Genomic_DNA"/>
</dbReference>
<evidence type="ECO:0000256" key="5">
    <source>
        <dbReference type="ARBA" id="ARBA00022679"/>
    </source>
</evidence>
<comment type="subcellular location">
    <subcellularLocation>
        <location evidence="1">Cytoplasm</location>
    </subcellularLocation>
</comment>
<comment type="similarity">
    <text evidence="2">Belongs to the protein kinase superfamily. BUD32 family.</text>
</comment>
<comment type="catalytic activity">
    <reaction evidence="14">
        <text>L-threonylcarbamoyladenylate + adenosine(37) in tRNA = N(6)-L-threonylcarbamoyladenosine(37) in tRNA + AMP + H(+)</text>
        <dbReference type="Rhea" id="RHEA:37059"/>
        <dbReference type="Rhea" id="RHEA-COMP:10162"/>
        <dbReference type="Rhea" id="RHEA-COMP:10163"/>
        <dbReference type="ChEBI" id="CHEBI:15378"/>
        <dbReference type="ChEBI" id="CHEBI:73682"/>
        <dbReference type="ChEBI" id="CHEBI:74411"/>
        <dbReference type="ChEBI" id="CHEBI:74418"/>
        <dbReference type="ChEBI" id="CHEBI:456215"/>
        <dbReference type="EC" id="2.3.1.234"/>
    </reaction>
</comment>
<dbReference type="Pfam" id="PF00069">
    <property type="entry name" value="Pkinase"/>
    <property type="match status" value="1"/>
</dbReference>
<dbReference type="HAMAP" id="MF_01447">
    <property type="entry name" value="Kae1_Bud32_arch"/>
    <property type="match status" value="1"/>
</dbReference>
<dbReference type="GO" id="GO:0002949">
    <property type="term" value="P:tRNA threonylcarbamoyladenosine modification"/>
    <property type="evidence" value="ECO:0007669"/>
    <property type="project" value="InterPro"/>
</dbReference>
<dbReference type="AlphaFoldDB" id="A0A644TXG7"/>
<evidence type="ECO:0000256" key="6">
    <source>
        <dbReference type="ARBA" id="ARBA00022694"/>
    </source>
</evidence>
<keyword evidence="6" id="KW-0819">tRNA processing</keyword>
<dbReference type="Gene3D" id="3.30.420.40">
    <property type="match status" value="2"/>
</dbReference>
<evidence type="ECO:0000256" key="8">
    <source>
        <dbReference type="ARBA" id="ARBA00022741"/>
    </source>
</evidence>
<evidence type="ECO:0000256" key="9">
    <source>
        <dbReference type="ARBA" id="ARBA00022777"/>
    </source>
</evidence>
<dbReference type="PRINTS" id="PR00789">
    <property type="entry name" value="OSIALOPTASE"/>
</dbReference>
<dbReference type="PROSITE" id="PS50011">
    <property type="entry name" value="PROTEIN_KINASE_DOM"/>
    <property type="match status" value="1"/>
</dbReference>
<dbReference type="InterPro" id="IPR017861">
    <property type="entry name" value="KAE1/TsaD"/>
</dbReference>
<keyword evidence="7" id="KW-0479">Metal-binding</keyword>
<dbReference type="Gene3D" id="1.10.510.10">
    <property type="entry name" value="Transferase(Phosphotransferase) domain 1"/>
    <property type="match status" value="1"/>
</dbReference>
<feature type="domain" description="Protein kinase" evidence="16">
    <location>
        <begin position="353"/>
        <end position="576"/>
    </location>
</feature>
<name>A0A644TXG7_9ZZZZ</name>
<dbReference type="EC" id="2.3.1.234" evidence="17"/>
<keyword evidence="12 17" id="KW-0012">Acyltransferase</keyword>
<dbReference type="InterPro" id="IPR009220">
    <property type="entry name" value="tRNA_threonyl_synthase/kinase"/>
</dbReference>
<comment type="catalytic activity">
    <reaction evidence="13">
        <text>L-threonyl-[protein] + ATP = O-phospho-L-threonyl-[protein] + ADP + H(+)</text>
        <dbReference type="Rhea" id="RHEA:46608"/>
        <dbReference type="Rhea" id="RHEA-COMP:11060"/>
        <dbReference type="Rhea" id="RHEA-COMP:11605"/>
        <dbReference type="ChEBI" id="CHEBI:15378"/>
        <dbReference type="ChEBI" id="CHEBI:30013"/>
        <dbReference type="ChEBI" id="CHEBI:30616"/>
        <dbReference type="ChEBI" id="CHEBI:61977"/>
        <dbReference type="ChEBI" id="CHEBI:456216"/>
        <dbReference type="EC" id="2.7.11.1"/>
    </reaction>
</comment>
<dbReference type="InterPro" id="IPR043129">
    <property type="entry name" value="ATPase_NBD"/>
</dbReference>
<dbReference type="GO" id="GO:0106310">
    <property type="term" value="F:protein serine kinase activity"/>
    <property type="evidence" value="ECO:0007669"/>
    <property type="project" value="RHEA"/>
</dbReference>
<dbReference type="GO" id="GO:0005524">
    <property type="term" value="F:ATP binding"/>
    <property type="evidence" value="ECO:0007669"/>
    <property type="project" value="UniProtKB-KW"/>
</dbReference>
<dbReference type="Pfam" id="PF00814">
    <property type="entry name" value="TsaD"/>
    <property type="match status" value="1"/>
</dbReference>
<dbReference type="InterPro" id="IPR000905">
    <property type="entry name" value="Gcp-like_dom"/>
</dbReference>
<dbReference type="InterPro" id="IPR034680">
    <property type="entry name" value="Kae1_archaea_euk"/>
</dbReference>
<dbReference type="GO" id="GO:0004222">
    <property type="term" value="F:metalloendopeptidase activity"/>
    <property type="evidence" value="ECO:0007669"/>
    <property type="project" value="InterPro"/>
</dbReference>
<dbReference type="SUPFAM" id="SSF56112">
    <property type="entry name" value="Protein kinase-like (PK-like)"/>
    <property type="match status" value="1"/>
</dbReference>
<dbReference type="GO" id="GO:0005737">
    <property type="term" value="C:cytoplasm"/>
    <property type="evidence" value="ECO:0007669"/>
    <property type="project" value="UniProtKB-SubCell"/>
</dbReference>
<keyword evidence="11" id="KW-0511">Multifunctional enzyme</keyword>
<keyword evidence="10" id="KW-0067">ATP-binding</keyword>
<dbReference type="FunFam" id="3.30.200.20:FF:000201">
    <property type="entry name" value="TP53-regulating kinase isoform X1"/>
    <property type="match status" value="1"/>
</dbReference>
<evidence type="ECO:0000256" key="2">
    <source>
        <dbReference type="ARBA" id="ARBA00010630"/>
    </source>
</evidence>
<evidence type="ECO:0000256" key="13">
    <source>
        <dbReference type="ARBA" id="ARBA00047899"/>
    </source>
</evidence>
<dbReference type="NCBIfam" id="TIGR00329">
    <property type="entry name" value="gcp_kae1"/>
    <property type="match status" value="1"/>
</dbReference>
<dbReference type="NCBIfam" id="TIGR03722">
    <property type="entry name" value="arch_KAE1"/>
    <property type="match status" value="1"/>
</dbReference>
<evidence type="ECO:0000256" key="11">
    <source>
        <dbReference type="ARBA" id="ARBA00023268"/>
    </source>
</evidence>
<dbReference type="GO" id="GO:0004674">
    <property type="term" value="F:protein serine/threonine kinase activity"/>
    <property type="evidence" value="ECO:0007669"/>
    <property type="project" value="UniProtKB-KW"/>
</dbReference>
<dbReference type="PIRSF" id="PIRSF036401">
    <property type="entry name" value="Gcp_STYKS"/>
    <property type="match status" value="1"/>
</dbReference>
<accession>A0A644TXG7</accession>
<evidence type="ECO:0000256" key="7">
    <source>
        <dbReference type="ARBA" id="ARBA00022723"/>
    </source>
</evidence>
<dbReference type="PANTHER" id="PTHR11735">
    <property type="entry name" value="TRNA N6-ADENOSINE THREONYLCARBAMOYLTRANSFERASE"/>
    <property type="match status" value="1"/>
</dbReference>
<evidence type="ECO:0000256" key="1">
    <source>
        <dbReference type="ARBA" id="ARBA00004496"/>
    </source>
</evidence>
<evidence type="ECO:0000313" key="17">
    <source>
        <dbReference type="EMBL" id="MPL71319.1"/>
    </source>
</evidence>
<proteinExistence type="inferred from homology"/>
<evidence type="ECO:0000256" key="4">
    <source>
        <dbReference type="ARBA" id="ARBA00022527"/>
    </source>
</evidence>
<reference evidence="17" key="1">
    <citation type="submission" date="2019-08" db="EMBL/GenBank/DDBJ databases">
        <authorList>
            <person name="Kucharzyk K."/>
            <person name="Murdoch R.W."/>
            <person name="Higgins S."/>
            <person name="Loffler F."/>
        </authorList>
    </citation>
    <scope>NUCLEOTIDE SEQUENCE</scope>
</reference>
<evidence type="ECO:0000256" key="12">
    <source>
        <dbReference type="ARBA" id="ARBA00023315"/>
    </source>
</evidence>
<dbReference type="SMART" id="SM00220">
    <property type="entry name" value="S_TKc"/>
    <property type="match status" value="1"/>
</dbReference>
<keyword evidence="4" id="KW-0723">Serine/threonine-protein kinase</keyword>
<evidence type="ECO:0000256" key="3">
    <source>
        <dbReference type="ARBA" id="ARBA00022490"/>
    </source>
</evidence>
<evidence type="ECO:0000256" key="15">
    <source>
        <dbReference type="ARBA" id="ARBA00048679"/>
    </source>
</evidence>
<dbReference type="GO" id="GO:0008270">
    <property type="term" value="F:zinc ion binding"/>
    <property type="evidence" value="ECO:0007669"/>
    <property type="project" value="InterPro"/>
</dbReference>
<protein>
    <submittedName>
        <fullName evidence="17">tRNA N6-adenosine threonylcarbamoyltransferase</fullName>
        <ecNumber evidence="17">2.3.1.234</ecNumber>
    </submittedName>
</protein>
<dbReference type="HAMAP" id="MF_01446">
    <property type="entry name" value="Kae1"/>
    <property type="match status" value="1"/>
</dbReference>
<gene>
    <name evidence="17" type="primary">tsaD_8</name>
    <name evidence="17" type="ORF">SDC9_17094</name>
</gene>
<organism evidence="17">
    <name type="scientific">bioreactor metagenome</name>
    <dbReference type="NCBI Taxonomy" id="1076179"/>
    <lineage>
        <taxon>unclassified sequences</taxon>
        <taxon>metagenomes</taxon>
        <taxon>ecological metagenomes</taxon>
    </lineage>
</organism>
<evidence type="ECO:0000259" key="16">
    <source>
        <dbReference type="PROSITE" id="PS50011"/>
    </source>
</evidence>
<dbReference type="GO" id="GO:0000408">
    <property type="term" value="C:EKC/KEOPS complex"/>
    <property type="evidence" value="ECO:0007669"/>
    <property type="project" value="InterPro"/>
</dbReference>
<dbReference type="InterPro" id="IPR022495">
    <property type="entry name" value="Bud32"/>
</dbReference>
<keyword evidence="5 17" id="KW-0808">Transferase</keyword>
<comment type="catalytic activity">
    <reaction evidence="15">
        <text>L-seryl-[protein] + ATP = O-phospho-L-seryl-[protein] + ADP + H(+)</text>
        <dbReference type="Rhea" id="RHEA:17989"/>
        <dbReference type="Rhea" id="RHEA-COMP:9863"/>
        <dbReference type="Rhea" id="RHEA-COMP:11604"/>
        <dbReference type="ChEBI" id="CHEBI:15378"/>
        <dbReference type="ChEBI" id="CHEBI:29999"/>
        <dbReference type="ChEBI" id="CHEBI:30616"/>
        <dbReference type="ChEBI" id="CHEBI:83421"/>
        <dbReference type="ChEBI" id="CHEBI:456216"/>
        <dbReference type="EC" id="2.7.11.1"/>
    </reaction>
</comment>
<keyword evidence="8" id="KW-0547">Nucleotide-binding</keyword>
<evidence type="ECO:0000256" key="10">
    <source>
        <dbReference type="ARBA" id="ARBA00022840"/>
    </source>
</evidence>
<dbReference type="PANTHER" id="PTHR11735:SF14">
    <property type="entry name" value="TRNA N6-ADENOSINE THREONYLCARBAMOYLTRANSFERASE"/>
    <property type="match status" value="1"/>
</dbReference>